<reference evidence="2 3" key="1">
    <citation type="journal article" date="2013" name="Front. Microbiol.">
        <title>Comparative genomic analyses of the cyanobacterium, Lyngbya aestuarii BL J, a powerful hydrogen producer.</title>
        <authorList>
            <person name="Kothari A."/>
            <person name="Vaughn M."/>
            <person name="Garcia-Pichel F."/>
        </authorList>
    </citation>
    <scope>NUCLEOTIDE SEQUENCE [LARGE SCALE GENOMIC DNA]</scope>
    <source>
        <strain evidence="2 3">BL J</strain>
    </source>
</reference>
<dbReference type="Proteomes" id="UP000017127">
    <property type="component" value="Unassembled WGS sequence"/>
</dbReference>
<evidence type="ECO:0000313" key="3">
    <source>
        <dbReference type="Proteomes" id="UP000017127"/>
    </source>
</evidence>
<dbReference type="AlphaFoldDB" id="U7QI76"/>
<comment type="caution">
    <text evidence="2">The sequence shown here is derived from an EMBL/GenBank/DDBJ whole genome shotgun (WGS) entry which is preliminary data.</text>
</comment>
<feature type="signal peptide" evidence="1">
    <location>
        <begin position="1"/>
        <end position="23"/>
    </location>
</feature>
<keyword evidence="1" id="KW-0732">Signal</keyword>
<keyword evidence="3" id="KW-1185">Reference proteome</keyword>
<evidence type="ECO:0000256" key="1">
    <source>
        <dbReference type="SAM" id="SignalP"/>
    </source>
</evidence>
<sequence>MRSLKLLILVLLVLSVSSALSFAQSTSRQRLQRSTSIAQNQSNNQLSGYCFSLENETLSSVARIYLEKENKVSGHVNATIHNEEVGYYTSYFQTLQGTKQGKDLKLNMITKIELDTQNSQETWQLEDDFLNTGREVYQRVPCLVSRIRFARGASSGTVENSVVRGSRNIYLLDAKEGQKMEINISSLENNAVFEVMAPNGEILNSEETLSSLILPATGRYEIIVGGTRGNATYKLTVKIR</sequence>
<evidence type="ECO:0000313" key="2">
    <source>
        <dbReference type="EMBL" id="ERT06131.1"/>
    </source>
</evidence>
<dbReference type="PATRIC" id="fig|1348334.3.peg.3799"/>
<protein>
    <recommendedName>
        <fullName evidence="4">Peptidase C-terminal archaeal/bacterial domain-containing protein</fullName>
    </recommendedName>
</protein>
<dbReference type="Gene3D" id="2.60.120.380">
    <property type="match status" value="1"/>
</dbReference>
<evidence type="ECO:0008006" key="4">
    <source>
        <dbReference type="Google" id="ProtNLM"/>
    </source>
</evidence>
<dbReference type="EMBL" id="AUZM01000042">
    <property type="protein sequence ID" value="ERT06131.1"/>
    <property type="molecule type" value="Genomic_DNA"/>
</dbReference>
<accession>U7QI76</accession>
<organism evidence="2 3">
    <name type="scientific">Lyngbya aestuarii BL J</name>
    <dbReference type="NCBI Taxonomy" id="1348334"/>
    <lineage>
        <taxon>Bacteria</taxon>
        <taxon>Bacillati</taxon>
        <taxon>Cyanobacteriota</taxon>
        <taxon>Cyanophyceae</taxon>
        <taxon>Oscillatoriophycideae</taxon>
        <taxon>Oscillatoriales</taxon>
        <taxon>Microcoleaceae</taxon>
        <taxon>Lyngbya</taxon>
    </lineage>
</organism>
<proteinExistence type="predicted"/>
<dbReference type="OrthoDB" id="574544at2"/>
<gene>
    <name evidence="2" type="ORF">M595_3929</name>
</gene>
<feature type="chain" id="PRO_5004688265" description="Peptidase C-terminal archaeal/bacterial domain-containing protein" evidence="1">
    <location>
        <begin position="24"/>
        <end position="240"/>
    </location>
</feature>
<name>U7QI76_9CYAN</name>
<dbReference type="RefSeq" id="WP_023067668.1">
    <property type="nucleotide sequence ID" value="NZ_AUZM01000042.1"/>
</dbReference>